<organism evidence="2 3">
    <name type="scientific">Microbispora bryophytorum subsp. camponoti</name>
    <dbReference type="NCBI Taxonomy" id="1677852"/>
    <lineage>
        <taxon>Bacteria</taxon>
        <taxon>Bacillati</taxon>
        <taxon>Actinomycetota</taxon>
        <taxon>Actinomycetes</taxon>
        <taxon>Streptosporangiales</taxon>
        <taxon>Streptosporangiaceae</taxon>
        <taxon>Microbispora</taxon>
    </lineage>
</organism>
<feature type="region of interest" description="Disordered" evidence="1">
    <location>
        <begin position="228"/>
        <end position="266"/>
    </location>
</feature>
<gene>
    <name evidence="2" type="ORF">IEQ31_35475</name>
</gene>
<dbReference type="RefSeq" id="WP_191055534.1">
    <property type="nucleotide sequence ID" value="NZ_JACXRZ010000051.1"/>
</dbReference>
<name>A0ABR8LF94_9ACTN</name>
<accession>A0ABR8LF94</accession>
<comment type="caution">
    <text evidence="2">The sequence shown here is derived from an EMBL/GenBank/DDBJ whole genome shotgun (WGS) entry which is preliminary data.</text>
</comment>
<feature type="compositionally biased region" description="Polar residues" evidence="1">
    <location>
        <begin position="238"/>
        <end position="248"/>
    </location>
</feature>
<dbReference type="Proteomes" id="UP000653231">
    <property type="component" value="Unassembled WGS sequence"/>
</dbReference>
<evidence type="ECO:0000256" key="1">
    <source>
        <dbReference type="SAM" id="MobiDB-lite"/>
    </source>
</evidence>
<dbReference type="EMBL" id="JACXRZ010000051">
    <property type="protein sequence ID" value="MBD3148442.1"/>
    <property type="molecule type" value="Genomic_DNA"/>
</dbReference>
<evidence type="ECO:0000313" key="2">
    <source>
        <dbReference type="EMBL" id="MBD3148442.1"/>
    </source>
</evidence>
<proteinExistence type="predicted"/>
<evidence type="ECO:0000313" key="3">
    <source>
        <dbReference type="Proteomes" id="UP000653231"/>
    </source>
</evidence>
<keyword evidence="3" id="KW-1185">Reference proteome</keyword>
<sequence>MRLLPWPRSTTFHGVLPTRVPGIHLTADGRVWFRYGGVECTLTSARAARAAALAEVYAMAAARTSCCLPSEVFKMEQQVALDLATWRNAINHPGLRIKAHVTLTLTAENAKRLVIYEEALRAEHLNQTLAAKRLTHFAETALADVRSARAWWFDQHLSQGVLLDSWESFDTVVRPMVNENTDDAANRFAQVFATAVQRALDDPNKAQDLRIMAHMLLTTAGWRDLADNLPGEADAPSSIRNDTNQLGKSNLREDDLELGSDVRAGA</sequence>
<protein>
    <submittedName>
        <fullName evidence="2">Uncharacterized protein</fullName>
    </submittedName>
</protein>
<reference evidence="2 3" key="1">
    <citation type="submission" date="2020-09" db="EMBL/GenBank/DDBJ databases">
        <title>Actinomycete isolated from the Camponotus japonicus Mayr.</title>
        <authorList>
            <person name="Gong X."/>
        </authorList>
    </citation>
    <scope>NUCLEOTIDE SEQUENCE [LARGE SCALE GENOMIC DNA]</scope>
    <source>
        <strain evidence="2 3">2C-HV3</strain>
    </source>
</reference>